<dbReference type="RefSeq" id="WP_311883129.1">
    <property type="nucleotide sequence ID" value="NZ_CP119391.1"/>
</dbReference>
<keyword evidence="2" id="KW-0472">Membrane</keyword>
<dbReference type="EMBL" id="CP119391">
    <property type="protein sequence ID" value="WNK19715.1"/>
    <property type="molecule type" value="Genomic_DNA"/>
</dbReference>
<name>A0ABY9YZ12_9GAMM</name>
<feature type="compositionally biased region" description="Basic and acidic residues" evidence="1">
    <location>
        <begin position="92"/>
        <end position="115"/>
    </location>
</feature>
<evidence type="ECO:0000313" key="3">
    <source>
        <dbReference type="EMBL" id="WNK19715.1"/>
    </source>
</evidence>
<gene>
    <name evidence="3" type="ORF">P1P91_12885</name>
</gene>
<keyword evidence="4" id="KW-1185">Reference proteome</keyword>
<reference evidence="3 4" key="1">
    <citation type="submission" date="2023-03" db="EMBL/GenBank/DDBJ databases">
        <title>Halomonas sp. nov., isolated from Korean tranditional fermented seafood 'Jeotgal'.</title>
        <authorList>
            <person name="Kim B."/>
            <person name="Shin N.-R."/>
        </authorList>
    </citation>
    <scope>NUCLEOTIDE SEQUENCE [LARGE SCALE GENOMIC DNA]</scope>
    <source>
        <strain evidence="3 4">SG2L-4</strain>
    </source>
</reference>
<feature type="transmembrane region" description="Helical" evidence="2">
    <location>
        <begin position="36"/>
        <end position="64"/>
    </location>
</feature>
<feature type="region of interest" description="Disordered" evidence="1">
    <location>
        <begin position="86"/>
        <end position="115"/>
    </location>
</feature>
<evidence type="ECO:0000256" key="1">
    <source>
        <dbReference type="SAM" id="MobiDB-lite"/>
    </source>
</evidence>
<keyword evidence="2" id="KW-0812">Transmembrane</keyword>
<proteinExistence type="predicted"/>
<accession>A0ABY9YZ12</accession>
<organism evidence="3 4">
    <name type="scientific">Halomonas piscis</name>
    <dbReference type="NCBI Taxonomy" id="3031727"/>
    <lineage>
        <taxon>Bacteria</taxon>
        <taxon>Pseudomonadati</taxon>
        <taxon>Pseudomonadota</taxon>
        <taxon>Gammaproteobacteria</taxon>
        <taxon>Oceanospirillales</taxon>
        <taxon>Halomonadaceae</taxon>
        <taxon>Halomonas</taxon>
    </lineage>
</organism>
<sequence>MTQRNTRNAAWQAAQQWRARAAQSRPASLGGSIRLFFTWLLFGAMMIVALVLGFFLLLIGWAMMPFMRHKMKKRMDAMRAEQATDIGGGTYRESRRPQDALEGSFDVKDDSVNSR</sequence>
<evidence type="ECO:0000256" key="2">
    <source>
        <dbReference type="SAM" id="Phobius"/>
    </source>
</evidence>
<keyword evidence="2" id="KW-1133">Transmembrane helix</keyword>
<evidence type="ECO:0000313" key="4">
    <source>
        <dbReference type="Proteomes" id="UP001301869"/>
    </source>
</evidence>
<protein>
    <recommendedName>
        <fullName evidence="5">DUF3742 family protein</fullName>
    </recommendedName>
</protein>
<evidence type="ECO:0008006" key="5">
    <source>
        <dbReference type="Google" id="ProtNLM"/>
    </source>
</evidence>
<dbReference type="Proteomes" id="UP001301869">
    <property type="component" value="Chromosome"/>
</dbReference>